<proteinExistence type="inferred from homology"/>
<feature type="non-terminal residue" evidence="9">
    <location>
        <position position="683"/>
    </location>
</feature>
<dbReference type="InterPro" id="IPR011904">
    <property type="entry name" value="Ac_CoA_lig"/>
</dbReference>
<dbReference type="Pfam" id="PF13193">
    <property type="entry name" value="AMP-binding_C"/>
    <property type="match status" value="1"/>
</dbReference>
<evidence type="ECO:0000256" key="5">
    <source>
        <dbReference type="RuleBase" id="RU361147"/>
    </source>
</evidence>
<dbReference type="Gene3D" id="3.40.50.12780">
    <property type="entry name" value="N-terminal domain of ligase-like"/>
    <property type="match status" value="1"/>
</dbReference>
<evidence type="ECO:0000259" key="7">
    <source>
        <dbReference type="Pfam" id="PF13193"/>
    </source>
</evidence>
<evidence type="ECO:0000256" key="4">
    <source>
        <dbReference type="ARBA" id="ARBA00022840"/>
    </source>
</evidence>
<dbReference type="InterPro" id="IPR032387">
    <property type="entry name" value="ACAS_N"/>
</dbReference>
<evidence type="ECO:0000259" key="8">
    <source>
        <dbReference type="Pfam" id="PF16177"/>
    </source>
</evidence>
<keyword evidence="10" id="KW-1185">Reference proteome</keyword>
<feature type="domain" description="AMP-dependent synthetase/ligase" evidence="6">
    <location>
        <begin position="110"/>
        <end position="514"/>
    </location>
</feature>
<feature type="domain" description="Acetyl-coenzyme A synthetase N-terminal" evidence="8">
    <location>
        <begin position="40"/>
        <end position="99"/>
    </location>
</feature>
<dbReference type="InterPro" id="IPR042099">
    <property type="entry name" value="ANL_N_sf"/>
</dbReference>
<protein>
    <recommendedName>
        <fullName evidence="5">Acetyl-coenzyme A synthetase</fullName>
        <ecNumber evidence="5">6.2.1.1</ecNumber>
    </recommendedName>
</protein>
<dbReference type="AlphaFoldDB" id="A0AAV5SF32"/>
<sequence length="683" mass="74555">TMSDVRVKINLDKGNTDDVSVFFPPAPFLAGAHVSGLPAYHELYRSSIDDADRFWATVAAELYFEQGSTKGLEWNFDIQKGAPFTRFMSGARTNIAYNCLEMNIERGLGDNVAYFWEGNDPRDESKITYNQLLDKVIAFSAVLRTRGVQKGDTVAIYLPMMAELVISMLACARIGAIHSVVFAGFSAESLAARIVDAKAKLLVTADGVFRGSKLVLLKPIADIAADLAAAEGSPLSTIIVVEHIQRISKPPRAAQPTNVGSSCTHDRDEEWEAAMRSVEGIDSPVEWMEAEEPLFILYTSGSTGKPKGILHTTAGYMTYVYQTLKVTFDAHNETDVYWCTADCGWITGHSFVVYGPLLNGLKSVFFEGICFYPDASRMWQITEKYQVTKLYTSPTAVRALIAEGDHFVTKCDRSSLKIIGTAGEPINPSAWRWLHTVVGEERAVVIDTYWQTETGGPVIAPLPGATSIKPGSATLPCFGIEVMLIDAQGQVIEDVGEGNLCFTRAWPGMMRGVWGDADRFVNTYFAEFVGLYFTGDGARRDVDGYIWLTGRVDDLMNVSGHLLSSAEIENALTAHEKVAEAAVVAAAHDIKGNIPYAFITLNQGERLTASLVAELKLLARTKIGPISVPDVIQEAPELPKTRSGKVTRRILRKIAAGINDGLGDTSTLIDESVIERLIAARPS</sequence>
<dbReference type="Pfam" id="PF16177">
    <property type="entry name" value="ACAS_N"/>
    <property type="match status" value="1"/>
</dbReference>
<dbReference type="GO" id="GO:0019427">
    <property type="term" value="P:acetyl-CoA biosynthetic process from acetate"/>
    <property type="evidence" value="ECO:0007669"/>
    <property type="project" value="InterPro"/>
</dbReference>
<feature type="domain" description="AMP-binding enzyme C-terminal" evidence="7">
    <location>
        <begin position="567"/>
        <end position="645"/>
    </location>
</feature>
<dbReference type="Gene3D" id="3.30.300.30">
    <property type="match status" value="1"/>
</dbReference>
<comment type="caution">
    <text evidence="9">The sequence shown here is derived from an EMBL/GenBank/DDBJ whole genome shotgun (WGS) entry which is preliminary data.</text>
</comment>
<accession>A0AAV5SF32</accession>
<evidence type="ECO:0000256" key="3">
    <source>
        <dbReference type="ARBA" id="ARBA00022741"/>
    </source>
</evidence>
<keyword evidence="4 5" id="KW-0067">ATP-binding</keyword>
<dbReference type="GO" id="GO:0005524">
    <property type="term" value="F:ATP binding"/>
    <property type="evidence" value="ECO:0007669"/>
    <property type="project" value="UniProtKB-UniRule"/>
</dbReference>
<dbReference type="EC" id="6.2.1.1" evidence="5"/>
<dbReference type="FunFam" id="3.40.50.12780:FF:000001">
    <property type="entry name" value="Acetyl-coenzyme A synthetase"/>
    <property type="match status" value="1"/>
</dbReference>
<dbReference type="PANTHER" id="PTHR24095">
    <property type="entry name" value="ACETYL-COENZYME A SYNTHETASE"/>
    <property type="match status" value="1"/>
</dbReference>
<keyword evidence="3 5" id="KW-0547">Nucleotide-binding</keyword>
<dbReference type="PANTHER" id="PTHR24095:SF244">
    <property type="entry name" value="ACETYL-COENZYME A SYNTHETASE"/>
    <property type="match status" value="1"/>
</dbReference>
<feature type="non-terminal residue" evidence="9">
    <location>
        <position position="1"/>
    </location>
</feature>
<dbReference type="InterPro" id="IPR025110">
    <property type="entry name" value="AMP-bd_C"/>
</dbReference>
<evidence type="ECO:0000256" key="2">
    <source>
        <dbReference type="ARBA" id="ARBA00022598"/>
    </source>
</evidence>
<evidence type="ECO:0000313" key="10">
    <source>
        <dbReference type="Proteomes" id="UP001432027"/>
    </source>
</evidence>
<dbReference type="SUPFAM" id="SSF56801">
    <property type="entry name" value="Acetyl-CoA synthetase-like"/>
    <property type="match status" value="1"/>
</dbReference>
<evidence type="ECO:0000313" key="9">
    <source>
        <dbReference type="EMBL" id="GMS81307.1"/>
    </source>
</evidence>
<organism evidence="9 10">
    <name type="scientific">Pristionchus entomophagus</name>
    <dbReference type="NCBI Taxonomy" id="358040"/>
    <lineage>
        <taxon>Eukaryota</taxon>
        <taxon>Metazoa</taxon>
        <taxon>Ecdysozoa</taxon>
        <taxon>Nematoda</taxon>
        <taxon>Chromadorea</taxon>
        <taxon>Rhabditida</taxon>
        <taxon>Rhabditina</taxon>
        <taxon>Diplogasteromorpha</taxon>
        <taxon>Diplogasteroidea</taxon>
        <taxon>Neodiplogasteridae</taxon>
        <taxon>Pristionchus</taxon>
    </lineage>
</organism>
<dbReference type="Pfam" id="PF00501">
    <property type="entry name" value="AMP-binding"/>
    <property type="match status" value="1"/>
</dbReference>
<dbReference type="InterPro" id="IPR045851">
    <property type="entry name" value="AMP-bd_C_sf"/>
</dbReference>
<gene>
    <name evidence="9" type="ORF">PENTCL1PPCAC_3482</name>
</gene>
<dbReference type="PROSITE" id="PS00455">
    <property type="entry name" value="AMP_BINDING"/>
    <property type="match status" value="1"/>
</dbReference>
<dbReference type="Proteomes" id="UP001432027">
    <property type="component" value="Unassembled WGS sequence"/>
</dbReference>
<comment type="similarity">
    <text evidence="1 5">Belongs to the ATP-dependent AMP-binding enzyme family.</text>
</comment>
<dbReference type="InterPro" id="IPR020845">
    <property type="entry name" value="AMP-binding_CS"/>
</dbReference>
<dbReference type="EMBL" id="BTSX01000001">
    <property type="protein sequence ID" value="GMS81307.1"/>
    <property type="molecule type" value="Genomic_DNA"/>
</dbReference>
<name>A0AAV5SF32_9BILA</name>
<dbReference type="GO" id="GO:0016208">
    <property type="term" value="F:AMP binding"/>
    <property type="evidence" value="ECO:0007669"/>
    <property type="project" value="InterPro"/>
</dbReference>
<dbReference type="NCBIfam" id="TIGR02188">
    <property type="entry name" value="Ac_CoA_lig_AcsA"/>
    <property type="match status" value="1"/>
</dbReference>
<evidence type="ECO:0000259" key="6">
    <source>
        <dbReference type="Pfam" id="PF00501"/>
    </source>
</evidence>
<dbReference type="GO" id="GO:0003987">
    <property type="term" value="F:acetate-CoA ligase activity"/>
    <property type="evidence" value="ECO:0007669"/>
    <property type="project" value="UniProtKB-UniRule"/>
</dbReference>
<reference evidence="9" key="1">
    <citation type="submission" date="2023-10" db="EMBL/GenBank/DDBJ databases">
        <title>Genome assembly of Pristionchus species.</title>
        <authorList>
            <person name="Yoshida K."/>
            <person name="Sommer R.J."/>
        </authorList>
    </citation>
    <scope>NUCLEOTIDE SEQUENCE</scope>
    <source>
        <strain evidence="9">RS0144</strain>
    </source>
</reference>
<keyword evidence="2 5" id="KW-0436">Ligase</keyword>
<dbReference type="NCBIfam" id="NF001208">
    <property type="entry name" value="PRK00174.1"/>
    <property type="match status" value="1"/>
</dbReference>
<dbReference type="InterPro" id="IPR000873">
    <property type="entry name" value="AMP-dep_synth/lig_dom"/>
</dbReference>
<evidence type="ECO:0000256" key="1">
    <source>
        <dbReference type="ARBA" id="ARBA00006432"/>
    </source>
</evidence>
<comment type="catalytic activity">
    <reaction evidence="5">
        <text>acetate + ATP + CoA = acetyl-CoA + AMP + diphosphate</text>
        <dbReference type="Rhea" id="RHEA:23176"/>
        <dbReference type="ChEBI" id="CHEBI:30089"/>
        <dbReference type="ChEBI" id="CHEBI:30616"/>
        <dbReference type="ChEBI" id="CHEBI:33019"/>
        <dbReference type="ChEBI" id="CHEBI:57287"/>
        <dbReference type="ChEBI" id="CHEBI:57288"/>
        <dbReference type="ChEBI" id="CHEBI:456215"/>
        <dbReference type="EC" id="6.2.1.1"/>
    </reaction>
</comment>